<evidence type="ECO:0000256" key="1">
    <source>
        <dbReference type="SAM" id="SignalP"/>
    </source>
</evidence>
<sequence length="401" mass="43262">MKRILTITLIGAALAAAFASPLMAADVASVAEARREIARNVASLVNDPGFDKALRGQLSKNKAMLNDVLVEYTSGNAKARQDVSDTLHDLDRQAIHLRGLDGALDALVDLRVSGPGDRPPASIRQTWTGTFVKNEATGQKDLVAYDPSGTEHRYPADAAPDVPMLLVESKNNAATGAGVRVMNDAMRREGFQSGTRRATAKGADGQEDLTILTDIYLTDDREPITALDADIFAVVSGVGPEGKAEIVSVDLPWLDHDKRWYNPRQDLITWRNFGANYVNVQLFEDDGDTNFKEMVTTVVGAVGDLSLLVAPTAPPALIVAGVTKIANEIIKVLPGKWFENSADYIDSFYVIERGSHFTRENPLVGARGWAQIGIRPYVAAGGSFKTFVDKTETGKVAAKNP</sequence>
<evidence type="ECO:0000313" key="2">
    <source>
        <dbReference type="EMBL" id="NID15748.1"/>
    </source>
</evidence>
<evidence type="ECO:0000313" key="3">
    <source>
        <dbReference type="Proteomes" id="UP000518878"/>
    </source>
</evidence>
<dbReference type="InterPro" id="IPR021452">
    <property type="entry name" value="DUF3103"/>
</dbReference>
<dbReference type="RefSeq" id="WP_166699449.1">
    <property type="nucleotide sequence ID" value="NZ_JAAQTL010000001.1"/>
</dbReference>
<feature type="signal peptide" evidence="1">
    <location>
        <begin position="1"/>
        <end position="24"/>
    </location>
</feature>
<name>A0A7X5QUN1_9GAMM</name>
<gene>
    <name evidence="2" type="ORF">HBF32_09800</name>
</gene>
<dbReference type="Pfam" id="PF11301">
    <property type="entry name" value="DUF3103"/>
    <property type="match status" value="1"/>
</dbReference>
<protein>
    <submittedName>
        <fullName evidence="2">DUF3103 family protein</fullName>
    </submittedName>
</protein>
<dbReference type="EMBL" id="JAAQTL010000001">
    <property type="protein sequence ID" value="NID15748.1"/>
    <property type="molecule type" value="Genomic_DNA"/>
</dbReference>
<dbReference type="Proteomes" id="UP000518878">
    <property type="component" value="Unassembled WGS sequence"/>
</dbReference>
<proteinExistence type="predicted"/>
<reference evidence="2 3" key="1">
    <citation type="journal article" date="2006" name="Int. J. Syst. Evol. Microbiol.">
        <title>Dyella yeojuensis sp. nov., isolated from greenhouse soil in Korea.</title>
        <authorList>
            <person name="Kim B.Y."/>
            <person name="Weon H.Y."/>
            <person name="Lee K.H."/>
            <person name="Seok S.J."/>
            <person name="Kwon S.W."/>
            <person name="Go S.J."/>
            <person name="Stackebrandt E."/>
        </authorList>
    </citation>
    <scope>NUCLEOTIDE SEQUENCE [LARGE SCALE GENOMIC DNA]</scope>
    <source>
        <strain evidence="2 3">DSM 17673</strain>
    </source>
</reference>
<comment type="caution">
    <text evidence="2">The sequence shown here is derived from an EMBL/GenBank/DDBJ whole genome shotgun (WGS) entry which is preliminary data.</text>
</comment>
<feature type="chain" id="PRO_5031229827" evidence="1">
    <location>
        <begin position="25"/>
        <end position="401"/>
    </location>
</feature>
<keyword evidence="3" id="KW-1185">Reference proteome</keyword>
<dbReference type="AlphaFoldDB" id="A0A7X5QUN1"/>
<accession>A0A7X5QUN1</accession>
<organism evidence="2 3">
    <name type="scientific">Luteibacter yeojuensis</name>
    <dbReference type="NCBI Taxonomy" id="345309"/>
    <lineage>
        <taxon>Bacteria</taxon>
        <taxon>Pseudomonadati</taxon>
        <taxon>Pseudomonadota</taxon>
        <taxon>Gammaproteobacteria</taxon>
        <taxon>Lysobacterales</taxon>
        <taxon>Rhodanobacteraceae</taxon>
        <taxon>Luteibacter</taxon>
    </lineage>
</organism>
<keyword evidence="1" id="KW-0732">Signal</keyword>